<reference evidence="1 2" key="1">
    <citation type="journal article" date="2001" name="Proc. Natl. Acad. Sci. U.S.A.">
        <title>Complete genome sequence of Caulobacter crescentus.</title>
        <authorList>
            <person name="Nierman W.C."/>
            <person name="Feldblyum T.V."/>
            <person name="Laub M.T."/>
            <person name="Paulsen I.T."/>
            <person name="Nelson K.E."/>
            <person name="Eisen J.A."/>
            <person name="Heidelberg J.F."/>
            <person name="Alley M.R."/>
            <person name="Ohta N."/>
            <person name="Maddock J.R."/>
            <person name="Potocka I."/>
            <person name="Nelson W.C."/>
            <person name="Newton A."/>
            <person name="Stephens C."/>
            <person name="Phadke N.D."/>
            <person name="Ely B."/>
            <person name="DeBoy R.T."/>
            <person name="Dodson R.J."/>
            <person name="Durkin A.S."/>
            <person name="Gwinn M.L."/>
            <person name="Haft D.H."/>
            <person name="Kolonay J.F."/>
            <person name="Smit J."/>
            <person name="Craven M.B."/>
            <person name="Khouri H."/>
            <person name="Shetty J."/>
            <person name="Berry K."/>
            <person name="Utterback T."/>
            <person name="Tran K."/>
            <person name="Wolf A."/>
            <person name="Vamathevan J."/>
            <person name="Ermolaeva M."/>
            <person name="White O."/>
            <person name="Salzberg S.L."/>
            <person name="Venter J.C."/>
            <person name="Shapiro L."/>
            <person name="Fraser C.M."/>
        </authorList>
    </citation>
    <scope>NUCLEOTIDE SEQUENCE [LARGE SCALE GENOMIC DNA]</scope>
    <source>
        <strain evidence="2">ATCC 19089 / CB15</strain>
    </source>
</reference>
<dbReference type="PATRIC" id="fig|190650.5.peg.2165"/>
<gene>
    <name evidence="1" type="ordered locus">CC_2145</name>
</gene>
<dbReference type="EnsemblBacteria" id="AAK24116">
    <property type="protein sequence ID" value="AAK24116"/>
    <property type="gene ID" value="CC_2145"/>
</dbReference>
<dbReference type="EMBL" id="AE005673">
    <property type="protein sequence ID" value="AAK24116.1"/>
    <property type="molecule type" value="Genomic_DNA"/>
</dbReference>
<protein>
    <submittedName>
        <fullName evidence="1">Uncharacterized protein</fullName>
    </submittedName>
</protein>
<dbReference type="KEGG" id="ccr:CC_2145"/>
<dbReference type="PIR" id="H87514">
    <property type="entry name" value="H87514"/>
</dbReference>
<evidence type="ECO:0000313" key="2">
    <source>
        <dbReference type="Proteomes" id="UP000001816"/>
    </source>
</evidence>
<proteinExistence type="predicted"/>
<accession>Q9A6E9</accession>
<name>Q9A6E9_CAUVC</name>
<dbReference type="SMR" id="Q9A6E9"/>
<organism evidence="1 2">
    <name type="scientific">Caulobacter vibrioides (strain ATCC 19089 / CIP 103742 / CB 15)</name>
    <name type="common">Caulobacter crescentus</name>
    <dbReference type="NCBI Taxonomy" id="190650"/>
    <lineage>
        <taxon>Bacteria</taxon>
        <taxon>Pseudomonadati</taxon>
        <taxon>Pseudomonadota</taxon>
        <taxon>Alphaproteobacteria</taxon>
        <taxon>Caulobacterales</taxon>
        <taxon>Caulobacteraceae</taxon>
        <taxon>Caulobacter</taxon>
    </lineage>
</organism>
<dbReference type="HOGENOM" id="CLU_3181625_0_0_5"/>
<dbReference type="BioCyc" id="CAULO:CC2145-MONOMER"/>
<evidence type="ECO:0000313" key="1">
    <source>
        <dbReference type="EMBL" id="AAK24116.1"/>
    </source>
</evidence>
<dbReference type="AlphaFoldDB" id="Q9A6E9"/>
<dbReference type="Proteomes" id="UP000001816">
    <property type="component" value="Chromosome"/>
</dbReference>
<sequence length="46" mass="4703">MVAGGGYGLSVRGGELIAALWPLMAWSEAWAAALQALPREADTASS</sequence>
<keyword evidence="2" id="KW-1185">Reference proteome</keyword>